<proteinExistence type="predicted"/>
<evidence type="ECO:0000256" key="2">
    <source>
        <dbReference type="ARBA" id="ARBA00023125"/>
    </source>
</evidence>
<dbReference type="SMART" id="SM00346">
    <property type="entry name" value="HTH_ICLR"/>
    <property type="match status" value="1"/>
</dbReference>
<dbReference type="PANTHER" id="PTHR30136:SF24">
    <property type="entry name" value="HTH-TYPE TRANSCRIPTIONAL REPRESSOR ALLR"/>
    <property type="match status" value="1"/>
</dbReference>
<evidence type="ECO:0000256" key="1">
    <source>
        <dbReference type="ARBA" id="ARBA00023015"/>
    </source>
</evidence>
<dbReference type="RefSeq" id="WP_091498557.1">
    <property type="nucleotide sequence ID" value="NZ_FODJ01000008.1"/>
</dbReference>
<dbReference type="Proteomes" id="UP000199300">
    <property type="component" value="Unassembled WGS sequence"/>
</dbReference>
<evidence type="ECO:0000259" key="4">
    <source>
        <dbReference type="PROSITE" id="PS51077"/>
    </source>
</evidence>
<dbReference type="EMBL" id="FODJ01000008">
    <property type="protein sequence ID" value="SEO53145.1"/>
    <property type="molecule type" value="Genomic_DNA"/>
</dbReference>
<feature type="domain" description="IclR-ED" evidence="5">
    <location>
        <begin position="72"/>
        <end position="253"/>
    </location>
</feature>
<keyword evidence="1" id="KW-0805">Transcription regulation</keyword>
<evidence type="ECO:0000313" key="7">
    <source>
        <dbReference type="Proteomes" id="UP000199300"/>
    </source>
</evidence>
<dbReference type="PROSITE" id="PS51077">
    <property type="entry name" value="HTH_ICLR"/>
    <property type="match status" value="1"/>
</dbReference>
<keyword evidence="3" id="KW-0804">Transcription</keyword>
<dbReference type="InterPro" id="IPR036388">
    <property type="entry name" value="WH-like_DNA-bd_sf"/>
</dbReference>
<dbReference type="Gene3D" id="1.10.10.10">
    <property type="entry name" value="Winged helix-like DNA-binding domain superfamily/Winged helix DNA-binding domain"/>
    <property type="match status" value="1"/>
</dbReference>
<evidence type="ECO:0000256" key="3">
    <source>
        <dbReference type="ARBA" id="ARBA00023163"/>
    </source>
</evidence>
<dbReference type="Pfam" id="PF01614">
    <property type="entry name" value="IclR_C"/>
    <property type="match status" value="1"/>
</dbReference>
<gene>
    <name evidence="6" type="ORF">SAMN04488134_108156</name>
</gene>
<dbReference type="GO" id="GO:0003677">
    <property type="term" value="F:DNA binding"/>
    <property type="evidence" value="ECO:0007669"/>
    <property type="project" value="UniProtKB-KW"/>
</dbReference>
<dbReference type="PANTHER" id="PTHR30136">
    <property type="entry name" value="HELIX-TURN-HELIX TRANSCRIPTIONAL REGULATOR, ICLR FAMILY"/>
    <property type="match status" value="1"/>
</dbReference>
<evidence type="ECO:0000259" key="5">
    <source>
        <dbReference type="PROSITE" id="PS51078"/>
    </source>
</evidence>
<dbReference type="SUPFAM" id="SSF55781">
    <property type="entry name" value="GAF domain-like"/>
    <property type="match status" value="1"/>
</dbReference>
<dbReference type="Pfam" id="PF09339">
    <property type="entry name" value="HTH_IclR"/>
    <property type="match status" value="1"/>
</dbReference>
<dbReference type="GO" id="GO:0045892">
    <property type="term" value="P:negative regulation of DNA-templated transcription"/>
    <property type="evidence" value="ECO:0007669"/>
    <property type="project" value="UniProtKB-ARBA"/>
</dbReference>
<reference evidence="6 7" key="1">
    <citation type="submission" date="2016-10" db="EMBL/GenBank/DDBJ databases">
        <authorList>
            <person name="de Groot N.N."/>
        </authorList>
    </citation>
    <scope>NUCLEOTIDE SEQUENCE [LARGE SCALE GENOMIC DNA]</scope>
    <source>
        <strain evidence="6 7">CGMCC 1.10434</strain>
    </source>
</reference>
<dbReference type="SUPFAM" id="SSF46785">
    <property type="entry name" value="Winged helix' DNA-binding domain"/>
    <property type="match status" value="1"/>
</dbReference>
<dbReference type="PROSITE" id="PS51078">
    <property type="entry name" value="ICLR_ED"/>
    <property type="match status" value="1"/>
</dbReference>
<evidence type="ECO:0000313" key="6">
    <source>
        <dbReference type="EMBL" id="SEO53145.1"/>
    </source>
</evidence>
<dbReference type="InterPro" id="IPR005471">
    <property type="entry name" value="Tscrpt_reg_IclR_N"/>
</dbReference>
<dbReference type="STRING" id="872970.SAMN04488134_108156"/>
<name>A0A1H8QFW7_9BACI</name>
<dbReference type="Gene3D" id="3.30.450.40">
    <property type="match status" value="1"/>
</dbReference>
<protein>
    <submittedName>
        <fullName evidence="6">Transcriptional regulator, IclR family</fullName>
    </submittedName>
</protein>
<keyword evidence="7" id="KW-1185">Reference proteome</keyword>
<dbReference type="InterPro" id="IPR029016">
    <property type="entry name" value="GAF-like_dom_sf"/>
</dbReference>
<keyword evidence="2" id="KW-0238">DNA-binding</keyword>
<dbReference type="GO" id="GO:0003700">
    <property type="term" value="F:DNA-binding transcription factor activity"/>
    <property type="evidence" value="ECO:0007669"/>
    <property type="project" value="TreeGrafter"/>
</dbReference>
<sequence length="253" mass="28344">MVQQKQPYGSVLIKADYILEFLSQHNNPQRLSDISKQTKLTNSTALKILNTLLMIGYVQKDPDTKMFSLGPRLIKYANKSLHHISIKQLAQPHLETLQEATSETVHLGIHEMGQIKYIAKIESKKPVSLYSEIGKSIPLYCSAMGKAVLADFTNSKVNAYIDSHVFEAKTTNTITTRKALLNEIEQTKVQGYAFDNGEHDLDVFCVGSSITVDNKNYGAISVSLPKYRLTDEVLEQIIKSILICRQAIINELS</sequence>
<dbReference type="AlphaFoldDB" id="A0A1H8QFW7"/>
<accession>A0A1H8QFW7</accession>
<dbReference type="InterPro" id="IPR014757">
    <property type="entry name" value="Tscrpt_reg_IclR_C"/>
</dbReference>
<dbReference type="InterPro" id="IPR036390">
    <property type="entry name" value="WH_DNA-bd_sf"/>
</dbReference>
<dbReference type="InterPro" id="IPR050707">
    <property type="entry name" value="HTH_MetabolicPath_Reg"/>
</dbReference>
<feature type="domain" description="HTH iclR-type" evidence="4">
    <location>
        <begin position="9"/>
        <end position="71"/>
    </location>
</feature>
<dbReference type="OrthoDB" id="9791752at2"/>
<organism evidence="6 7">
    <name type="scientific">Amphibacillus marinus</name>
    <dbReference type="NCBI Taxonomy" id="872970"/>
    <lineage>
        <taxon>Bacteria</taxon>
        <taxon>Bacillati</taxon>
        <taxon>Bacillota</taxon>
        <taxon>Bacilli</taxon>
        <taxon>Bacillales</taxon>
        <taxon>Bacillaceae</taxon>
        <taxon>Amphibacillus</taxon>
    </lineage>
</organism>